<dbReference type="VEuPathDB" id="TriTrypDB:TcCLB.506405.70"/>
<reference evidence="1 2" key="1">
    <citation type="journal article" date="2018" name="Microb. Genom.">
        <title>Expanding an expanded genome: long-read sequencing of Trypanosoma cruzi.</title>
        <authorList>
            <person name="Berna L."/>
            <person name="Rodriguez M."/>
            <person name="Chiribao M.L."/>
            <person name="Parodi-Talice A."/>
            <person name="Pita S."/>
            <person name="Rijo G."/>
            <person name="Alvarez-Valin F."/>
            <person name="Robello C."/>
        </authorList>
    </citation>
    <scope>NUCLEOTIDE SEQUENCE [LARGE SCALE GENOMIC DNA]</scope>
    <source>
        <strain evidence="1 2">Dm28c</strain>
    </source>
</reference>
<dbReference type="AlphaFoldDB" id="A0A2V2VUK7"/>
<organism evidence="1 2">
    <name type="scientific">Trypanosoma cruzi</name>
    <dbReference type="NCBI Taxonomy" id="5693"/>
    <lineage>
        <taxon>Eukaryota</taxon>
        <taxon>Discoba</taxon>
        <taxon>Euglenozoa</taxon>
        <taxon>Kinetoplastea</taxon>
        <taxon>Metakinetoplastina</taxon>
        <taxon>Trypanosomatida</taxon>
        <taxon>Trypanosomatidae</taxon>
        <taxon>Trypanosoma</taxon>
        <taxon>Schizotrypanum</taxon>
    </lineage>
</organism>
<evidence type="ECO:0000313" key="2">
    <source>
        <dbReference type="Proteomes" id="UP000246121"/>
    </source>
</evidence>
<dbReference type="InterPro" id="IPR007511">
    <property type="entry name" value="DUF501"/>
</dbReference>
<dbReference type="Pfam" id="PF04417">
    <property type="entry name" value="DUF501"/>
    <property type="match status" value="1"/>
</dbReference>
<dbReference type="VEuPathDB" id="TriTrypDB:TcCL_ESM05353"/>
<dbReference type="PANTHER" id="PTHR37163:SF1">
    <property type="entry name" value="DUF501 DOMAIN-CONTAINING PROTEIN"/>
    <property type="match status" value="1"/>
</dbReference>
<dbReference type="VEuPathDB" id="TriTrypDB:TcBrA4_0125210"/>
<dbReference type="VEuPathDB" id="TriTrypDB:TCSYLVIO_003740"/>
<gene>
    <name evidence="1" type="ORF">C4B63_7g354</name>
</gene>
<dbReference type="VEuPathDB" id="TriTrypDB:Tc_MARK_2503"/>
<dbReference type="Proteomes" id="UP000246121">
    <property type="component" value="Unassembled WGS sequence"/>
</dbReference>
<evidence type="ECO:0000313" key="1">
    <source>
        <dbReference type="EMBL" id="PWV00110.1"/>
    </source>
</evidence>
<dbReference type="EMBL" id="PRFA01000007">
    <property type="protein sequence ID" value="PWV00110.1"/>
    <property type="molecule type" value="Genomic_DNA"/>
</dbReference>
<dbReference type="VEuPathDB" id="TriTrypDB:C3747_29g195"/>
<sequence length="271" mass="29528">MQPLEAANKRSAFGNAASQESYRVADLELASCKLHGGAAVLCSTAGKVGRKARSAAAGATLFWLTCPYLNIIVARLERHGAIGALQQLVDENERVATQHVASHARYEERARSLLSNQRWAFFDSHFVSIPESSGGRKYGNGAVGHAKDLKCLHALVAQSLCGAPNPIGDAVLQYIYLFSKKVEALRRPTKSSRLEEGGDAAEEENVLASAGFFDDISVFVDFVEGWAKKNEEERARLPVALNANDYCSAACSVLTFLEGRPPRLRKKHRIN</sequence>
<dbReference type="VEuPathDB" id="TriTrypDB:C4B63_7g354"/>
<protein>
    <submittedName>
        <fullName evidence="1">Uncharacterized protein</fullName>
    </submittedName>
</protein>
<proteinExistence type="predicted"/>
<dbReference type="VEuPathDB" id="TriTrypDB:ECC02_002603"/>
<comment type="caution">
    <text evidence="1">The sequence shown here is derived from an EMBL/GenBank/DDBJ whole genome shotgun (WGS) entry which is preliminary data.</text>
</comment>
<dbReference type="VEuPathDB" id="TriTrypDB:BCY84_20553"/>
<dbReference type="PANTHER" id="PTHR37163">
    <property type="entry name" value="CONSERVED PROTEIN"/>
    <property type="match status" value="1"/>
</dbReference>
<dbReference type="VEuPathDB" id="TriTrypDB:TcG_01371"/>
<accession>A0A2V2VUK7</accession>
<name>A0A2V2VUK7_TRYCR</name>
<dbReference type="VEuPathDB" id="TriTrypDB:TcCLB.503929.60"/>